<reference evidence="2 3" key="1">
    <citation type="journal article" date="2023" name="G3 (Bethesda)">
        <title>A chromosome-level genome assembly of Zasmidium syzygii isolated from banana leaves.</title>
        <authorList>
            <person name="van Westerhoven A.C."/>
            <person name="Mehrabi R."/>
            <person name="Talebi R."/>
            <person name="Steentjes M.B.F."/>
            <person name="Corcolon B."/>
            <person name="Chong P.A."/>
            <person name="Kema G.H.J."/>
            <person name="Seidl M.F."/>
        </authorList>
    </citation>
    <scope>NUCLEOTIDE SEQUENCE [LARGE SCALE GENOMIC DNA]</scope>
    <source>
        <strain evidence="2 3">P124</strain>
    </source>
</reference>
<dbReference type="Proteomes" id="UP001305779">
    <property type="component" value="Unassembled WGS sequence"/>
</dbReference>
<evidence type="ECO:0000256" key="1">
    <source>
        <dbReference type="SAM" id="MobiDB-lite"/>
    </source>
</evidence>
<evidence type="ECO:0000313" key="3">
    <source>
        <dbReference type="Proteomes" id="UP001305779"/>
    </source>
</evidence>
<dbReference type="EMBL" id="JAXOVC010000011">
    <property type="protein sequence ID" value="KAK4495746.1"/>
    <property type="molecule type" value="Genomic_DNA"/>
</dbReference>
<protein>
    <recommendedName>
        <fullName evidence="4">C2H2-type domain-containing protein</fullName>
    </recommendedName>
</protein>
<proteinExistence type="predicted"/>
<sequence length="247" mass="28298">MKLGDISAAYLAYQKLGRLPKNAPEFEYTSKGYPILHFGERYCRAIHPITGGTCGHASQTRSALENHLNSVHDFTSDKKPAHARKYSVVQYKEAARFYESLMKDETYSSPERKKSTSNLASSATPRPHPHPPPRKKDNDDDDDEIFVKRRAPTKQMQCGTTSEKKDGDGPFLRAGELKRECESKSNALDPLLENGERQPISTDNQTEEELQLELEKVEEEEKLRRTVLKKLELKRKLALLRKRRESR</sequence>
<name>A0ABR0E3G1_ZASCE</name>
<evidence type="ECO:0000313" key="2">
    <source>
        <dbReference type="EMBL" id="KAK4495746.1"/>
    </source>
</evidence>
<keyword evidence="3" id="KW-1185">Reference proteome</keyword>
<feature type="compositionally biased region" description="Basic and acidic residues" evidence="1">
    <location>
        <begin position="105"/>
        <end position="114"/>
    </location>
</feature>
<gene>
    <name evidence="2" type="ORF">PRZ48_013014</name>
</gene>
<feature type="region of interest" description="Disordered" evidence="1">
    <location>
        <begin position="105"/>
        <end position="209"/>
    </location>
</feature>
<evidence type="ECO:0008006" key="4">
    <source>
        <dbReference type="Google" id="ProtNLM"/>
    </source>
</evidence>
<accession>A0ABR0E3G1</accession>
<comment type="caution">
    <text evidence="2">The sequence shown here is derived from an EMBL/GenBank/DDBJ whole genome shotgun (WGS) entry which is preliminary data.</text>
</comment>
<organism evidence="2 3">
    <name type="scientific">Zasmidium cellare</name>
    <name type="common">Wine cellar mold</name>
    <name type="synonym">Racodium cellare</name>
    <dbReference type="NCBI Taxonomy" id="395010"/>
    <lineage>
        <taxon>Eukaryota</taxon>
        <taxon>Fungi</taxon>
        <taxon>Dikarya</taxon>
        <taxon>Ascomycota</taxon>
        <taxon>Pezizomycotina</taxon>
        <taxon>Dothideomycetes</taxon>
        <taxon>Dothideomycetidae</taxon>
        <taxon>Mycosphaerellales</taxon>
        <taxon>Mycosphaerellaceae</taxon>
        <taxon>Zasmidium</taxon>
    </lineage>
</organism>